<dbReference type="EMBL" id="FOVW01000009">
    <property type="protein sequence ID" value="SFO62662.1"/>
    <property type="molecule type" value="Genomic_DNA"/>
</dbReference>
<dbReference type="InterPro" id="IPR013783">
    <property type="entry name" value="Ig-like_fold"/>
</dbReference>
<protein>
    <submittedName>
        <fullName evidence="2">Gliding motility-associated C-terminal domain-containing protein</fullName>
    </submittedName>
</protein>
<dbReference type="STRING" id="226506.SAMN04488519_109128"/>
<accession>A0A1I5IQD0</accession>
<dbReference type="GO" id="GO:0005975">
    <property type="term" value="P:carbohydrate metabolic process"/>
    <property type="evidence" value="ECO:0007669"/>
    <property type="project" value="UniProtKB-ARBA"/>
</dbReference>
<dbReference type="Pfam" id="PF18911">
    <property type="entry name" value="PKD_4"/>
    <property type="match status" value="1"/>
</dbReference>
<dbReference type="PROSITE" id="PS50093">
    <property type="entry name" value="PKD"/>
    <property type="match status" value="1"/>
</dbReference>
<evidence type="ECO:0000259" key="1">
    <source>
        <dbReference type="PROSITE" id="PS50093"/>
    </source>
</evidence>
<organism evidence="2 3">
    <name type="scientific">Algoriphagus ornithinivorans</name>
    <dbReference type="NCBI Taxonomy" id="226506"/>
    <lineage>
        <taxon>Bacteria</taxon>
        <taxon>Pseudomonadati</taxon>
        <taxon>Bacteroidota</taxon>
        <taxon>Cytophagia</taxon>
        <taxon>Cytophagales</taxon>
        <taxon>Cyclobacteriaceae</taxon>
        <taxon>Algoriphagus</taxon>
    </lineage>
</organism>
<dbReference type="InterPro" id="IPR035986">
    <property type="entry name" value="PKD_dom_sf"/>
</dbReference>
<dbReference type="SUPFAM" id="SSF49899">
    <property type="entry name" value="Concanavalin A-like lectins/glucanases"/>
    <property type="match status" value="1"/>
</dbReference>
<dbReference type="Gene3D" id="2.60.120.200">
    <property type="match status" value="1"/>
</dbReference>
<dbReference type="CDD" id="cd00146">
    <property type="entry name" value="PKD"/>
    <property type="match status" value="1"/>
</dbReference>
<sequence length="780" mass="86408">MNFKFFAIGLLIFLNFLVGVKAQTGFPYCESFQTPGTQSKTIFGGNASLTGGVLRLTSNLNDQVGYVYIDVPFPSIYGIKAEFEYFSYGGTGQFLADGLTIFLFDGDTQNFSPGGFGGSLGYAPRNNESGLSNAYIGIGFDEFGNFGNSGEGRIGRFSNIQPEERVPDAIVVRGPGNGFQGYQFIVGRKTNTTGNNNDGLNPGAQFPISSGGSGTTRVTDPNQPGYRKVFLELEPNPNGVGFFLTLRMMVTTQPNQPRMVTIFDRPYDFPAPKNLKIGFAASTGGFTNFHEIRNLQVEVSNDDALENPIGIDFEDVATCEGQENQFFILDQDVVLPNADSEIRCLQFYRTREEIQAQADDICTQARCLEQNRYLVLPEGILEAGEKGAYTFFPNEGFAGQEVTVFYTIGDNYGKASEGNKITLRIQESPEPVSLEVIGKEVVEGSINSCPGESLTFVASGNEDYTRYEWYLDGELIVNETSDQLIISEEGMVEVWAYNRNNCPAKSDPIEVVYPEYPELIFDELVVGCVPGEPVNIFEGLSSYDPESFDYLLTGNGLELENEEILTLNQSGTYEVFVKPKEFDCYSGSNQVEVFIQEEELLIGYDFVVQGTDIRGDAEGGIFPDDPIQFTDMSDTRTIRWSWDFGDGETSQNRDPVHVFGKKGEFEVTLTLTDRFGCQKSLTKVISITKSYRVMFPTGFTPGLEENKTYTPKYKGLVSAELLIFNLWGDLIFQSNELNGAGWDGTIEGKLVDAGTYIYRFNGFSTEGEQVKESGKFKLIR</sequence>
<dbReference type="SUPFAM" id="SSF49299">
    <property type="entry name" value="PKD domain"/>
    <property type="match status" value="1"/>
</dbReference>
<reference evidence="3" key="1">
    <citation type="submission" date="2016-10" db="EMBL/GenBank/DDBJ databases">
        <authorList>
            <person name="Varghese N."/>
            <person name="Submissions S."/>
        </authorList>
    </citation>
    <scope>NUCLEOTIDE SEQUENCE [LARGE SCALE GENOMIC DNA]</scope>
    <source>
        <strain evidence="3">DSM 15282</strain>
    </source>
</reference>
<dbReference type="SMART" id="SM00089">
    <property type="entry name" value="PKD"/>
    <property type="match status" value="1"/>
</dbReference>
<dbReference type="Gene3D" id="2.60.40.10">
    <property type="entry name" value="Immunoglobulins"/>
    <property type="match status" value="1"/>
</dbReference>
<dbReference type="InterPro" id="IPR000601">
    <property type="entry name" value="PKD_dom"/>
</dbReference>
<gene>
    <name evidence="2" type="ORF">SAMN04488519_109128</name>
</gene>
<dbReference type="InterPro" id="IPR013320">
    <property type="entry name" value="ConA-like_dom_sf"/>
</dbReference>
<dbReference type="InterPro" id="IPR022409">
    <property type="entry name" value="PKD/Chitinase_dom"/>
</dbReference>
<name>A0A1I5IQD0_9BACT</name>
<dbReference type="Proteomes" id="UP000199564">
    <property type="component" value="Unassembled WGS sequence"/>
</dbReference>
<dbReference type="Pfam" id="PF13585">
    <property type="entry name" value="CHU_C"/>
    <property type="match status" value="1"/>
</dbReference>
<feature type="domain" description="PKD" evidence="1">
    <location>
        <begin position="627"/>
        <end position="694"/>
    </location>
</feature>
<keyword evidence="3" id="KW-1185">Reference proteome</keyword>
<dbReference type="RefSeq" id="WP_091655110.1">
    <property type="nucleotide sequence ID" value="NZ_FOVW01000009.1"/>
</dbReference>
<evidence type="ECO:0000313" key="2">
    <source>
        <dbReference type="EMBL" id="SFO62662.1"/>
    </source>
</evidence>
<dbReference type="GO" id="GO:0004553">
    <property type="term" value="F:hydrolase activity, hydrolyzing O-glycosyl compounds"/>
    <property type="evidence" value="ECO:0007669"/>
    <property type="project" value="UniProtKB-ARBA"/>
</dbReference>
<evidence type="ECO:0000313" key="3">
    <source>
        <dbReference type="Proteomes" id="UP000199564"/>
    </source>
</evidence>
<dbReference type="AlphaFoldDB" id="A0A1I5IQD0"/>
<proteinExistence type="predicted"/>